<sequence length="261" mass="29851">MVEVTCSTIASAIETAITISRQWGDSCSDETNDVWFRGVNGPWPLVPSVYWKNVNDEYSVLSTFDQLVGNYLETSHYDPWDYYSLARHHGLPTRLLDWTEGISQALFFAFDKWDEKENPVVWMICPHELARISGGDCEIIVPNGSFSEMYLPPITSKTTKQTNGSTLDNKLPIPIYPRRSNPRIHGQQGVFTVHGTERTSIDDILSAQENSDQIIARIELSGFKFKDVRRDLMYLGMRQAVIYPDADHLAKDVMYWYGIKE</sequence>
<evidence type="ECO:0000313" key="3">
    <source>
        <dbReference type="Proteomes" id="UP000316714"/>
    </source>
</evidence>
<reference evidence="2 3" key="1">
    <citation type="submission" date="2019-02" db="EMBL/GenBank/DDBJ databases">
        <title>Deep-cultivation of Planctomycetes and their phenomic and genomic characterization uncovers novel biology.</title>
        <authorList>
            <person name="Wiegand S."/>
            <person name="Jogler M."/>
            <person name="Boedeker C."/>
            <person name="Pinto D."/>
            <person name="Vollmers J."/>
            <person name="Rivas-Marin E."/>
            <person name="Kohn T."/>
            <person name="Peeters S.H."/>
            <person name="Heuer A."/>
            <person name="Rast P."/>
            <person name="Oberbeckmann S."/>
            <person name="Bunk B."/>
            <person name="Jeske O."/>
            <person name="Meyerdierks A."/>
            <person name="Storesund J.E."/>
            <person name="Kallscheuer N."/>
            <person name="Luecker S."/>
            <person name="Lage O.M."/>
            <person name="Pohl T."/>
            <person name="Merkel B.J."/>
            <person name="Hornburger P."/>
            <person name="Mueller R.-W."/>
            <person name="Bruemmer F."/>
            <person name="Labrenz M."/>
            <person name="Spormann A.M."/>
            <person name="Op Den Camp H."/>
            <person name="Overmann J."/>
            <person name="Amann R."/>
            <person name="Jetten M.S.M."/>
            <person name="Mascher T."/>
            <person name="Medema M.H."/>
            <person name="Devos D.P."/>
            <person name="Kaster A.-K."/>
            <person name="Ovreas L."/>
            <person name="Rohde M."/>
            <person name="Galperin M.Y."/>
            <person name="Jogler C."/>
        </authorList>
    </citation>
    <scope>NUCLEOTIDE SEQUENCE [LARGE SCALE GENOMIC DNA]</scope>
    <source>
        <strain evidence="2 3">KOR34</strain>
    </source>
</reference>
<dbReference type="Pfam" id="PF08867">
    <property type="entry name" value="FRG"/>
    <property type="match status" value="1"/>
</dbReference>
<gene>
    <name evidence="2" type="ORF">KOR34_50630</name>
</gene>
<dbReference type="InterPro" id="IPR014966">
    <property type="entry name" value="FRG-dom"/>
</dbReference>
<dbReference type="SMART" id="SM00901">
    <property type="entry name" value="FRG"/>
    <property type="match status" value="1"/>
</dbReference>
<protein>
    <submittedName>
        <fullName evidence="2">FRG domain protein</fullName>
    </submittedName>
</protein>
<organism evidence="2 3">
    <name type="scientific">Posidoniimonas corsicana</name>
    <dbReference type="NCBI Taxonomy" id="1938618"/>
    <lineage>
        <taxon>Bacteria</taxon>
        <taxon>Pseudomonadati</taxon>
        <taxon>Planctomycetota</taxon>
        <taxon>Planctomycetia</taxon>
        <taxon>Pirellulales</taxon>
        <taxon>Lacipirellulaceae</taxon>
        <taxon>Posidoniimonas</taxon>
    </lineage>
</organism>
<accession>A0A5C5UVV1</accession>
<comment type="caution">
    <text evidence="2">The sequence shown here is derived from an EMBL/GenBank/DDBJ whole genome shotgun (WGS) entry which is preliminary data.</text>
</comment>
<dbReference type="Proteomes" id="UP000316714">
    <property type="component" value="Unassembled WGS sequence"/>
</dbReference>
<dbReference type="RefSeq" id="WP_146568857.1">
    <property type="nucleotide sequence ID" value="NZ_SIHJ01000005.1"/>
</dbReference>
<evidence type="ECO:0000259" key="1">
    <source>
        <dbReference type="SMART" id="SM00901"/>
    </source>
</evidence>
<name>A0A5C5UVV1_9BACT</name>
<evidence type="ECO:0000313" key="2">
    <source>
        <dbReference type="EMBL" id="TWT30504.1"/>
    </source>
</evidence>
<feature type="domain" description="FRG" evidence="1">
    <location>
        <begin position="30"/>
        <end position="122"/>
    </location>
</feature>
<keyword evidence="3" id="KW-1185">Reference proteome</keyword>
<dbReference type="EMBL" id="SIHJ01000005">
    <property type="protein sequence ID" value="TWT30504.1"/>
    <property type="molecule type" value="Genomic_DNA"/>
</dbReference>
<proteinExistence type="predicted"/>
<dbReference type="AlphaFoldDB" id="A0A5C5UVV1"/>
<dbReference type="OrthoDB" id="9816036at2"/>